<feature type="chain" id="PRO_5045061211" evidence="1">
    <location>
        <begin position="30"/>
        <end position="222"/>
    </location>
</feature>
<protein>
    <submittedName>
        <fullName evidence="3">C39 family peptidase</fullName>
    </submittedName>
</protein>
<evidence type="ECO:0000313" key="3">
    <source>
        <dbReference type="EMBL" id="MFB9631746.1"/>
    </source>
</evidence>
<dbReference type="Gene3D" id="3.90.70.10">
    <property type="entry name" value="Cysteine proteinases"/>
    <property type="match status" value="1"/>
</dbReference>
<feature type="signal peptide" evidence="1">
    <location>
        <begin position="1"/>
        <end position="29"/>
    </location>
</feature>
<evidence type="ECO:0000259" key="2">
    <source>
        <dbReference type="Pfam" id="PF13529"/>
    </source>
</evidence>
<reference evidence="3 4" key="1">
    <citation type="submission" date="2024-09" db="EMBL/GenBank/DDBJ databases">
        <authorList>
            <person name="Sun Q."/>
            <person name="Mori K."/>
        </authorList>
    </citation>
    <scope>NUCLEOTIDE SEQUENCE [LARGE SCALE GENOMIC DNA]</scope>
    <source>
        <strain evidence="3 4">JCM 3143</strain>
    </source>
</reference>
<accession>A0ABV5SJ88</accession>
<dbReference type="Pfam" id="PF13529">
    <property type="entry name" value="Peptidase_C39_2"/>
    <property type="match status" value="1"/>
</dbReference>
<sequence length="222" mass="23560">MKYPGTGTGIALTTTVTALCLTALSPAYASPTPTTTPSPTATARTQSLVAPLKYQLSLKGQRQETNYFCVPASSSMSLSTFGVNVSQATLAKKMKTTPSHGTQRVNALPVVNSYVKSRGYTYTVPGDTDGNPALLMSRVADNVGQLHRAPLLGVWMEQLPWNKGKVKGTKVGHAIIAYGYDRMAGTITVYDPWKPTGGTHTISASTLAGILQPGGMYYISKL</sequence>
<keyword evidence="4" id="KW-1185">Reference proteome</keyword>
<comment type="caution">
    <text evidence="3">The sequence shown here is derived from an EMBL/GenBank/DDBJ whole genome shotgun (WGS) entry which is preliminary data.</text>
</comment>
<dbReference type="EMBL" id="JBHMBW010000108">
    <property type="protein sequence ID" value="MFB9631746.1"/>
    <property type="molecule type" value="Genomic_DNA"/>
</dbReference>
<proteinExistence type="predicted"/>
<dbReference type="InterPro" id="IPR039564">
    <property type="entry name" value="Peptidase_C39-like"/>
</dbReference>
<organism evidence="3 4">
    <name type="scientific">Nonomuraea helvata</name>
    <dbReference type="NCBI Taxonomy" id="37484"/>
    <lineage>
        <taxon>Bacteria</taxon>
        <taxon>Bacillati</taxon>
        <taxon>Actinomycetota</taxon>
        <taxon>Actinomycetes</taxon>
        <taxon>Streptosporangiales</taxon>
        <taxon>Streptosporangiaceae</taxon>
        <taxon>Nonomuraea</taxon>
    </lineage>
</organism>
<dbReference type="Proteomes" id="UP001589532">
    <property type="component" value="Unassembled WGS sequence"/>
</dbReference>
<keyword evidence="1" id="KW-0732">Signal</keyword>
<name>A0ABV5SJ88_9ACTN</name>
<evidence type="ECO:0000256" key="1">
    <source>
        <dbReference type="SAM" id="SignalP"/>
    </source>
</evidence>
<evidence type="ECO:0000313" key="4">
    <source>
        <dbReference type="Proteomes" id="UP001589532"/>
    </source>
</evidence>
<gene>
    <name evidence="3" type="ORF">ACFFSA_52545</name>
</gene>
<feature type="domain" description="Peptidase C39-like" evidence="2">
    <location>
        <begin position="60"/>
        <end position="193"/>
    </location>
</feature>
<dbReference type="RefSeq" id="WP_344994090.1">
    <property type="nucleotide sequence ID" value="NZ_BAAAXV010000008.1"/>
</dbReference>